<proteinExistence type="predicted"/>
<keyword evidence="3" id="KW-1185">Reference proteome</keyword>
<dbReference type="OrthoDB" id="205662at2759"/>
<sequence>MLDSTGPAFRKYIARALASRAAEDDERDVAITDTLSRLEAVRKDVPASPRSTVSTPRRGSIVSENDDPKLSRLHDIFGYNARSNRSSVGSTSTPTSTSKVGATSSFSPNVEQADAIIAQLSSLRGDNQ</sequence>
<feature type="region of interest" description="Disordered" evidence="1">
    <location>
        <begin position="81"/>
        <end position="106"/>
    </location>
</feature>
<evidence type="ECO:0000256" key="1">
    <source>
        <dbReference type="SAM" id="MobiDB-lite"/>
    </source>
</evidence>
<dbReference type="Proteomes" id="UP000054279">
    <property type="component" value="Unassembled WGS sequence"/>
</dbReference>
<gene>
    <name evidence="2" type="ORF">M422DRAFT_252374</name>
</gene>
<protein>
    <submittedName>
        <fullName evidence="2">Uncharacterized protein</fullName>
    </submittedName>
</protein>
<feature type="region of interest" description="Disordered" evidence="1">
    <location>
        <begin position="42"/>
        <end position="67"/>
    </location>
</feature>
<reference evidence="2 3" key="1">
    <citation type="submission" date="2014-06" db="EMBL/GenBank/DDBJ databases">
        <title>Evolutionary Origins and Diversification of the Mycorrhizal Mutualists.</title>
        <authorList>
            <consortium name="DOE Joint Genome Institute"/>
            <consortium name="Mycorrhizal Genomics Consortium"/>
            <person name="Kohler A."/>
            <person name="Kuo A."/>
            <person name="Nagy L.G."/>
            <person name="Floudas D."/>
            <person name="Copeland A."/>
            <person name="Barry K.W."/>
            <person name="Cichocki N."/>
            <person name="Veneault-Fourrey C."/>
            <person name="LaButti K."/>
            <person name="Lindquist E.A."/>
            <person name="Lipzen A."/>
            <person name="Lundell T."/>
            <person name="Morin E."/>
            <person name="Murat C."/>
            <person name="Riley R."/>
            <person name="Ohm R."/>
            <person name="Sun H."/>
            <person name="Tunlid A."/>
            <person name="Henrissat B."/>
            <person name="Grigoriev I.V."/>
            <person name="Hibbett D.S."/>
            <person name="Martin F."/>
        </authorList>
    </citation>
    <scope>NUCLEOTIDE SEQUENCE [LARGE SCALE GENOMIC DNA]</scope>
    <source>
        <strain evidence="2 3">SS14</strain>
    </source>
</reference>
<dbReference type="EMBL" id="KN837118">
    <property type="protein sequence ID" value="KIJ44368.1"/>
    <property type="molecule type" value="Genomic_DNA"/>
</dbReference>
<evidence type="ECO:0000313" key="3">
    <source>
        <dbReference type="Proteomes" id="UP000054279"/>
    </source>
</evidence>
<feature type="compositionally biased region" description="Low complexity" evidence="1">
    <location>
        <begin position="86"/>
        <end position="98"/>
    </location>
</feature>
<dbReference type="AlphaFoldDB" id="A0A0C9UN10"/>
<evidence type="ECO:0000313" key="2">
    <source>
        <dbReference type="EMBL" id="KIJ44368.1"/>
    </source>
</evidence>
<name>A0A0C9UN10_SPHS4</name>
<accession>A0A0C9UN10</accession>
<organism evidence="2 3">
    <name type="scientific">Sphaerobolus stellatus (strain SS14)</name>
    <dbReference type="NCBI Taxonomy" id="990650"/>
    <lineage>
        <taxon>Eukaryota</taxon>
        <taxon>Fungi</taxon>
        <taxon>Dikarya</taxon>
        <taxon>Basidiomycota</taxon>
        <taxon>Agaricomycotina</taxon>
        <taxon>Agaricomycetes</taxon>
        <taxon>Phallomycetidae</taxon>
        <taxon>Geastrales</taxon>
        <taxon>Sphaerobolaceae</taxon>
        <taxon>Sphaerobolus</taxon>
    </lineage>
</organism>
<dbReference type="HOGENOM" id="CLU_1960983_0_0_1"/>